<keyword evidence="2" id="KW-1185">Reference proteome</keyword>
<dbReference type="Proteomes" id="UP000183832">
    <property type="component" value="Unassembled WGS sequence"/>
</dbReference>
<name>A0A1J1IQA5_9DIPT</name>
<proteinExistence type="predicted"/>
<organism evidence="1 2">
    <name type="scientific">Clunio marinus</name>
    <dbReference type="NCBI Taxonomy" id="568069"/>
    <lineage>
        <taxon>Eukaryota</taxon>
        <taxon>Metazoa</taxon>
        <taxon>Ecdysozoa</taxon>
        <taxon>Arthropoda</taxon>
        <taxon>Hexapoda</taxon>
        <taxon>Insecta</taxon>
        <taxon>Pterygota</taxon>
        <taxon>Neoptera</taxon>
        <taxon>Endopterygota</taxon>
        <taxon>Diptera</taxon>
        <taxon>Nematocera</taxon>
        <taxon>Chironomoidea</taxon>
        <taxon>Chironomidae</taxon>
        <taxon>Clunio</taxon>
    </lineage>
</organism>
<reference evidence="1 2" key="1">
    <citation type="submission" date="2015-04" db="EMBL/GenBank/DDBJ databases">
        <authorList>
            <person name="Syromyatnikov M.Y."/>
            <person name="Popov V.N."/>
        </authorList>
    </citation>
    <scope>NUCLEOTIDE SEQUENCE [LARGE SCALE GENOMIC DNA]</scope>
</reference>
<evidence type="ECO:0000313" key="1">
    <source>
        <dbReference type="EMBL" id="CRL02419.1"/>
    </source>
</evidence>
<sequence>MLFTHPSPMLPSHMSQRQRLGLNSLKSFIYETKHFSQCKLSYMLGMKESALLPGFIYHVATFEVTDIHHMFSMEHLLIIINNGNINL</sequence>
<accession>A0A1J1IQA5</accession>
<dbReference type="EMBL" id="CVRI01000057">
    <property type="protein sequence ID" value="CRL02419.1"/>
    <property type="molecule type" value="Genomic_DNA"/>
</dbReference>
<evidence type="ECO:0000313" key="2">
    <source>
        <dbReference type="Proteomes" id="UP000183832"/>
    </source>
</evidence>
<dbReference type="AlphaFoldDB" id="A0A1J1IQA5"/>
<gene>
    <name evidence="1" type="ORF">CLUMA_CG015502</name>
</gene>
<protein>
    <submittedName>
        <fullName evidence="1">CLUMA_CG015502, isoform A</fullName>
    </submittedName>
</protein>